<name>A0AAE0FZL8_9CHLO</name>
<dbReference type="InterPro" id="IPR001753">
    <property type="entry name" value="Enoyl-CoA_hydra/iso"/>
</dbReference>
<dbReference type="SUPFAM" id="SSF52096">
    <property type="entry name" value="ClpP/crotonase"/>
    <property type="match status" value="1"/>
</dbReference>
<dbReference type="Proteomes" id="UP001190700">
    <property type="component" value="Unassembled WGS sequence"/>
</dbReference>
<keyword evidence="4" id="KW-1185">Reference proteome</keyword>
<dbReference type="GO" id="GO:0016829">
    <property type="term" value="F:lyase activity"/>
    <property type="evidence" value="ECO:0007669"/>
    <property type="project" value="UniProtKB-KW"/>
</dbReference>
<evidence type="ECO:0000256" key="2">
    <source>
        <dbReference type="ARBA" id="ARBA00023239"/>
    </source>
</evidence>
<keyword evidence="2" id="KW-0456">Lyase</keyword>
<comment type="similarity">
    <text evidence="1">Belongs to the enoyl-CoA hydratase/isomerase family.</text>
</comment>
<accession>A0AAE0FZL8</accession>
<comment type="caution">
    <text evidence="3">The sequence shown here is derived from an EMBL/GenBank/DDBJ whole genome shotgun (WGS) entry which is preliminary data.</text>
</comment>
<dbReference type="CDD" id="cd06558">
    <property type="entry name" value="crotonase-like"/>
    <property type="match status" value="1"/>
</dbReference>
<proteinExistence type="inferred from homology"/>
<evidence type="ECO:0000313" key="3">
    <source>
        <dbReference type="EMBL" id="KAK3268904.1"/>
    </source>
</evidence>
<dbReference type="GO" id="GO:0005739">
    <property type="term" value="C:mitochondrion"/>
    <property type="evidence" value="ECO:0007669"/>
    <property type="project" value="TreeGrafter"/>
</dbReference>
<evidence type="ECO:0000313" key="4">
    <source>
        <dbReference type="Proteomes" id="UP001190700"/>
    </source>
</evidence>
<dbReference type="EMBL" id="LGRX02011485">
    <property type="protein sequence ID" value="KAK3268904.1"/>
    <property type="molecule type" value="Genomic_DNA"/>
</dbReference>
<dbReference type="Gene3D" id="1.10.12.10">
    <property type="entry name" value="Lyase 2-enoyl-coa Hydratase, Chain A, domain 2"/>
    <property type="match status" value="1"/>
</dbReference>
<dbReference type="PANTHER" id="PTHR11941:SF171">
    <property type="entry name" value="SD19268P"/>
    <property type="match status" value="1"/>
</dbReference>
<dbReference type="Pfam" id="PF00378">
    <property type="entry name" value="ECH_1"/>
    <property type="match status" value="1"/>
</dbReference>
<sequence length="121" mass="12535">MSEGSKLGLVEAKLGIIPGAGGTQRIARLVGAARAKELIFTARRLSANDARELGLVEYAVDAGGAFAKAMELAQEIQTQAPLSLRLAKVAVNRGSEVDLATGMAIEQACYAQVGDIPLILG</sequence>
<dbReference type="Gene3D" id="3.90.226.20">
    <property type="match status" value="1"/>
</dbReference>
<reference evidence="3 4" key="1">
    <citation type="journal article" date="2015" name="Genome Biol. Evol.">
        <title>Comparative Genomics of a Bacterivorous Green Alga Reveals Evolutionary Causalities and Consequences of Phago-Mixotrophic Mode of Nutrition.</title>
        <authorList>
            <person name="Burns J.A."/>
            <person name="Paasch A."/>
            <person name="Narechania A."/>
            <person name="Kim E."/>
        </authorList>
    </citation>
    <scope>NUCLEOTIDE SEQUENCE [LARGE SCALE GENOMIC DNA]</scope>
    <source>
        <strain evidence="3 4">PLY_AMNH</strain>
    </source>
</reference>
<gene>
    <name evidence="3" type="ORF">CYMTET_22622</name>
</gene>
<dbReference type="PANTHER" id="PTHR11941">
    <property type="entry name" value="ENOYL-COA HYDRATASE-RELATED"/>
    <property type="match status" value="1"/>
</dbReference>
<dbReference type="InterPro" id="IPR029045">
    <property type="entry name" value="ClpP/crotonase-like_dom_sf"/>
</dbReference>
<protein>
    <recommendedName>
        <fullName evidence="5">Enoyl-CoA hydratase</fullName>
    </recommendedName>
</protein>
<dbReference type="GO" id="GO:0006635">
    <property type="term" value="P:fatty acid beta-oxidation"/>
    <property type="evidence" value="ECO:0007669"/>
    <property type="project" value="TreeGrafter"/>
</dbReference>
<organism evidence="3 4">
    <name type="scientific">Cymbomonas tetramitiformis</name>
    <dbReference type="NCBI Taxonomy" id="36881"/>
    <lineage>
        <taxon>Eukaryota</taxon>
        <taxon>Viridiplantae</taxon>
        <taxon>Chlorophyta</taxon>
        <taxon>Pyramimonadophyceae</taxon>
        <taxon>Pyramimonadales</taxon>
        <taxon>Pyramimonadaceae</taxon>
        <taxon>Cymbomonas</taxon>
    </lineage>
</organism>
<dbReference type="AlphaFoldDB" id="A0AAE0FZL8"/>
<dbReference type="InterPro" id="IPR014748">
    <property type="entry name" value="Enoyl-CoA_hydra_C"/>
</dbReference>
<evidence type="ECO:0008006" key="5">
    <source>
        <dbReference type="Google" id="ProtNLM"/>
    </source>
</evidence>
<evidence type="ECO:0000256" key="1">
    <source>
        <dbReference type="ARBA" id="ARBA00005254"/>
    </source>
</evidence>